<feature type="compositionally biased region" description="Acidic residues" evidence="1">
    <location>
        <begin position="164"/>
        <end position="174"/>
    </location>
</feature>
<reference evidence="2 3" key="1">
    <citation type="submission" date="2024-09" db="EMBL/GenBank/DDBJ databases">
        <title>Rethinking Asexuality: The Enigmatic Case of Functional Sexual Genes in Lepraria (Stereocaulaceae).</title>
        <authorList>
            <person name="Doellman M."/>
            <person name="Sun Y."/>
            <person name="Barcenas-Pena A."/>
            <person name="Lumbsch H.T."/>
            <person name="Grewe F."/>
        </authorList>
    </citation>
    <scope>NUCLEOTIDE SEQUENCE [LARGE SCALE GENOMIC DNA]</scope>
    <source>
        <strain evidence="2 3">Grewe 0041</strain>
    </source>
</reference>
<dbReference type="EMBL" id="JBHFEH010000015">
    <property type="protein sequence ID" value="KAL2054448.1"/>
    <property type="molecule type" value="Genomic_DNA"/>
</dbReference>
<gene>
    <name evidence="2" type="ORF">ABVK25_005196</name>
</gene>
<dbReference type="Proteomes" id="UP001590951">
    <property type="component" value="Unassembled WGS sequence"/>
</dbReference>
<evidence type="ECO:0000313" key="2">
    <source>
        <dbReference type="EMBL" id="KAL2054448.1"/>
    </source>
</evidence>
<sequence length="174" mass="18974">MRCFPVSLSKYYDGRDVPADQLGECKRRDAMLEIHGQMEAHQRSEEALREAPEAGTSDICTAEASTSIGETPGSLTFEGAMSCTSPPPLGPIMLASPNPEEILSSTEPSTSAPAKTLSNEEIFELAIEKYVNSDSMYEPLRLRPIVPETQSEESTVDIPQEGTAEQEESEVIFC</sequence>
<feature type="region of interest" description="Disordered" evidence="1">
    <location>
        <begin position="67"/>
        <end position="116"/>
    </location>
</feature>
<accession>A0ABR4B9A6</accession>
<name>A0ABR4B9A6_9LECA</name>
<organism evidence="2 3">
    <name type="scientific">Lepraria finkii</name>
    <dbReference type="NCBI Taxonomy" id="1340010"/>
    <lineage>
        <taxon>Eukaryota</taxon>
        <taxon>Fungi</taxon>
        <taxon>Dikarya</taxon>
        <taxon>Ascomycota</taxon>
        <taxon>Pezizomycotina</taxon>
        <taxon>Lecanoromycetes</taxon>
        <taxon>OSLEUM clade</taxon>
        <taxon>Lecanoromycetidae</taxon>
        <taxon>Lecanorales</taxon>
        <taxon>Lecanorineae</taxon>
        <taxon>Stereocaulaceae</taxon>
        <taxon>Lepraria</taxon>
    </lineage>
</organism>
<evidence type="ECO:0000256" key="1">
    <source>
        <dbReference type="SAM" id="MobiDB-lite"/>
    </source>
</evidence>
<feature type="compositionally biased region" description="Polar residues" evidence="1">
    <location>
        <begin position="103"/>
        <end position="116"/>
    </location>
</feature>
<feature type="region of interest" description="Disordered" evidence="1">
    <location>
        <begin position="144"/>
        <end position="174"/>
    </location>
</feature>
<evidence type="ECO:0000313" key="3">
    <source>
        <dbReference type="Proteomes" id="UP001590951"/>
    </source>
</evidence>
<proteinExistence type="predicted"/>
<protein>
    <submittedName>
        <fullName evidence="2">Uncharacterized protein</fullName>
    </submittedName>
</protein>
<keyword evidence="3" id="KW-1185">Reference proteome</keyword>
<comment type="caution">
    <text evidence="2">The sequence shown here is derived from an EMBL/GenBank/DDBJ whole genome shotgun (WGS) entry which is preliminary data.</text>
</comment>